<evidence type="ECO:0000313" key="5">
    <source>
        <dbReference type="EMBL" id="UUT35669.1"/>
    </source>
</evidence>
<feature type="compositionally biased region" description="Low complexity" evidence="1">
    <location>
        <begin position="211"/>
        <end position="223"/>
    </location>
</feature>
<dbReference type="Proteomes" id="UP001054811">
    <property type="component" value="Chromosome"/>
</dbReference>
<keyword evidence="2" id="KW-1133">Transmembrane helix</keyword>
<organism evidence="5 6">
    <name type="scientific">Microbacterium elymi</name>
    <dbReference type="NCBI Taxonomy" id="2909587"/>
    <lineage>
        <taxon>Bacteria</taxon>
        <taxon>Bacillati</taxon>
        <taxon>Actinomycetota</taxon>
        <taxon>Actinomycetes</taxon>
        <taxon>Micrococcales</taxon>
        <taxon>Microbacteriaceae</taxon>
        <taxon>Microbacterium</taxon>
    </lineage>
</organism>
<keyword evidence="2" id="KW-0472">Membrane</keyword>
<feature type="signal peptide" evidence="3">
    <location>
        <begin position="1"/>
        <end position="25"/>
    </location>
</feature>
<dbReference type="InterPro" id="IPR007621">
    <property type="entry name" value="TPM_dom"/>
</dbReference>
<keyword evidence="2" id="KW-0812">Transmembrane</keyword>
<accession>A0ABY5NKM6</accession>
<evidence type="ECO:0000259" key="4">
    <source>
        <dbReference type="Pfam" id="PF04536"/>
    </source>
</evidence>
<feature type="region of interest" description="Disordered" evidence="1">
    <location>
        <begin position="204"/>
        <end position="236"/>
    </location>
</feature>
<keyword evidence="6" id="KW-1185">Reference proteome</keyword>
<protein>
    <submittedName>
        <fullName evidence="5">TPM domain-containing protein</fullName>
    </submittedName>
</protein>
<feature type="chain" id="PRO_5046525784" evidence="3">
    <location>
        <begin position="26"/>
        <end position="236"/>
    </location>
</feature>
<evidence type="ECO:0000256" key="2">
    <source>
        <dbReference type="SAM" id="Phobius"/>
    </source>
</evidence>
<dbReference type="PANTHER" id="PTHR30373:SF2">
    <property type="entry name" value="UPF0603 PROTEIN YGCG"/>
    <property type="match status" value="1"/>
</dbReference>
<evidence type="ECO:0000256" key="1">
    <source>
        <dbReference type="SAM" id="MobiDB-lite"/>
    </source>
</evidence>
<keyword evidence="3" id="KW-0732">Signal</keyword>
<dbReference type="Gene3D" id="3.10.310.50">
    <property type="match status" value="1"/>
</dbReference>
<dbReference type="Pfam" id="PF04536">
    <property type="entry name" value="TPM_phosphatase"/>
    <property type="match status" value="1"/>
</dbReference>
<gene>
    <name evidence="5" type="ORF">L2X98_20640</name>
</gene>
<evidence type="ECO:0000256" key="3">
    <source>
        <dbReference type="SAM" id="SignalP"/>
    </source>
</evidence>
<dbReference type="EMBL" id="CP091139">
    <property type="protein sequence ID" value="UUT35669.1"/>
    <property type="molecule type" value="Genomic_DNA"/>
</dbReference>
<dbReference type="RefSeq" id="WP_259612285.1">
    <property type="nucleotide sequence ID" value="NZ_CP091139.2"/>
</dbReference>
<feature type="transmembrane region" description="Helical" evidence="2">
    <location>
        <begin position="173"/>
        <end position="194"/>
    </location>
</feature>
<feature type="domain" description="TPM" evidence="4">
    <location>
        <begin position="36"/>
        <end position="154"/>
    </location>
</feature>
<proteinExistence type="predicted"/>
<reference evidence="5" key="1">
    <citation type="submission" date="2022-01" db="EMBL/GenBank/DDBJ databases">
        <title>Microbacterium eymi and Microbacterium rhizovicinus sp. nov., isolated from the rhizospheric soil of Elymus tsukushiensis, a plant native to the Dokdo Islands, Republic of Korea.</title>
        <authorList>
            <person name="Hwang Y.J."/>
        </authorList>
    </citation>
    <scope>NUCLEOTIDE SEQUENCE</scope>
    <source>
        <strain evidence="5">KUDC0405</strain>
    </source>
</reference>
<sequence length="236" mass="23987">MRVRRIVAGLVACAALILAPAAAFATDPVTLGQDYVLDDAGALTASQHDDAEQAAQKFADDTDMNLWVVYVDEFTSPSDAEGWANQTASQNGLGPNQYLLAVAVTSRQFYLSGDSSGPVSTEALGTIEQQRIQPALASEDWAGAVTAATAGLADAASGGSGAADGSSGSGGGVLTVILIIVVVVVAIVLVIVLVRSRRRKAAAGTSGPALRAARSEGAGASRRIGTGADRRRPAHE</sequence>
<name>A0ABY5NKM6_9MICO</name>
<evidence type="ECO:0000313" key="6">
    <source>
        <dbReference type="Proteomes" id="UP001054811"/>
    </source>
</evidence>
<dbReference type="PANTHER" id="PTHR30373">
    <property type="entry name" value="UPF0603 PROTEIN YGCG"/>
    <property type="match status" value="1"/>
</dbReference>